<dbReference type="Proteomes" id="UP001633002">
    <property type="component" value="Unassembled WGS sequence"/>
</dbReference>
<protein>
    <submittedName>
        <fullName evidence="1">Uncharacterized protein</fullName>
    </submittedName>
</protein>
<dbReference type="EMBL" id="JBJQOH010000003">
    <property type="protein sequence ID" value="KAL3692428.1"/>
    <property type="molecule type" value="Genomic_DNA"/>
</dbReference>
<evidence type="ECO:0000313" key="2">
    <source>
        <dbReference type="Proteomes" id="UP001633002"/>
    </source>
</evidence>
<proteinExistence type="predicted"/>
<reference evidence="1 2" key="1">
    <citation type="submission" date="2024-09" db="EMBL/GenBank/DDBJ databases">
        <title>Chromosome-scale assembly of Riccia sorocarpa.</title>
        <authorList>
            <person name="Paukszto L."/>
        </authorList>
    </citation>
    <scope>NUCLEOTIDE SEQUENCE [LARGE SCALE GENOMIC DNA]</scope>
    <source>
        <strain evidence="1">LP-2024</strain>
        <tissue evidence="1">Aerial parts of the thallus</tissue>
    </source>
</reference>
<organism evidence="1 2">
    <name type="scientific">Riccia sorocarpa</name>
    <dbReference type="NCBI Taxonomy" id="122646"/>
    <lineage>
        <taxon>Eukaryota</taxon>
        <taxon>Viridiplantae</taxon>
        <taxon>Streptophyta</taxon>
        <taxon>Embryophyta</taxon>
        <taxon>Marchantiophyta</taxon>
        <taxon>Marchantiopsida</taxon>
        <taxon>Marchantiidae</taxon>
        <taxon>Marchantiales</taxon>
        <taxon>Ricciaceae</taxon>
        <taxon>Riccia</taxon>
    </lineage>
</organism>
<sequence>MRSRLMDRATNGGRNRSCDGCIGTTAGRTDDVDGCKGVVTGCAGGTGIVANVDLRIAAKENSSDSLITLGGTEIYLENVLIVLYGMDVIPTIEGNKVLTKTKVRKKKQMIEIRKLMVGI</sequence>
<keyword evidence="2" id="KW-1185">Reference proteome</keyword>
<accession>A0ABD3HM03</accession>
<evidence type="ECO:0000313" key="1">
    <source>
        <dbReference type="EMBL" id="KAL3692428.1"/>
    </source>
</evidence>
<name>A0ABD3HM03_9MARC</name>
<comment type="caution">
    <text evidence="1">The sequence shown here is derived from an EMBL/GenBank/DDBJ whole genome shotgun (WGS) entry which is preliminary data.</text>
</comment>
<dbReference type="AlphaFoldDB" id="A0ABD3HM03"/>
<gene>
    <name evidence="1" type="ORF">R1sor_006079</name>
</gene>